<evidence type="ECO:0000256" key="3">
    <source>
        <dbReference type="ARBA" id="ARBA00022676"/>
    </source>
</evidence>
<keyword evidence="9" id="KW-0460">Magnesium</keyword>
<keyword evidence="3 9" id="KW-0328">Glycosyltransferase</keyword>
<keyword evidence="5 9" id="KW-0822">Tryptophan biosynthesis</keyword>
<protein>
    <recommendedName>
        <fullName evidence="9">Anthranilate phosphoribosyltransferase</fullName>
        <ecNumber evidence="9">2.4.2.18</ecNumber>
    </recommendedName>
</protein>
<feature type="binding site" evidence="9">
    <location>
        <begin position="94"/>
        <end position="97"/>
    </location>
    <ligand>
        <name>5-phospho-alpha-D-ribose 1-diphosphate</name>
        <dbReference type="ChEBI" id="CHEBI:58017"/>
    </ligand>
</feature>
<keyword evidence="2 9" id="KW-0028">Amino-acid biosynthesis</keyword>
<comment type="catalytic activity">
    <reaction evidence="7 9">
        <text>N-(5-phospho-beta-D-ribosyl)anthranilate + diphosphate = 5-phospho-alpha-D-ribose 1-diphosphate + anthranilate</text>
        <dbReference type="Rhea" id="RHEA:11768"/>
        <dbReference type="ChEBI" id="CHEBI:16567"/>
        <dbReference type="ChEBI" id="CHEBI:18277"/>
        <dbReference type="ChEBI" id="CHEBI:33019"/>
        <dbReference type="ChEBI" id="CHEBI:58017"/>
        <dbReference type="EC" id="2.4.2.18"/>
    </reaction>
</comment>
<evidence type="ECO:0000313" key="14">
    <source>
        <dbReference type="Proteomes" id="UP000594681"/>
    </source>
</evidence>
<comment type="caution">
    <text evidence="9">Lacks conserved residue(s) required for the propagation of feature annotation.</text>
</comment>
<feature type="binding site" evidence="9">
    <location>
        <position position="84"/>
    </location>
    <ligand>
        <name>anthranilate</name>
        <dbReference type="ChEBI" id="CHEBI:16567"/>
        <label>1</label>
    </ligand>
</feature>
<sequence>MTNTDSLTTLRRFLDNRAPTVEEAVEVFTPLTVGDYDDIHIAALLTHIRTRGETFADVAGAAKAFLKAGYPFPVTGEGLMDTAGTGGDGANTINITTAASLVAAAGGVKMVKHGNRSVSSKSGSADVLEALNIPLDLDPQRALRQFEASNFTFLFAPAYNPAVAHVQPVRKALGVSTLFNTMGPLLSPARPELQIMGIANPAQGQLIAQVFRELGRRRALVVHGAGTDEIAVHGTTTVWELKDGNIDSYELTPEAMGIGKHELADLAGGDGAENARHIRAVFAGQGKPAHVDAIAATAGAMFYLDGQADSIAHGVERAKELISSGAVEQWLAKHEAANYGAQQESVAAATEPAPVAEPAPATEPTVKE</sequence>
<dbReference type="InterPro" id="IPR000312">
    <property type="entry name" value="Glycosyl_Trfase_fam3"/>
</dbReference>
<dbReference type="PANTHER" id="PTHR43285">
    <property type="entry name" value="ANTHRANILATE PHOSPHORIBOSYLTRANSFERASE"/>
    <property type="match status" value="1"/>
</dbReference>
<feature type="binding site" evidence="9">
    <location>
        <begin position="112"/>
        <end position="120"/>
    </location>
    <ligand>
        <name>5-phospho-alpha-D-ribose 1-diphosphate</name>
        <dbReference type="ChEBI" id="CHEBI:58017"/>
    </ligand>
</feature>
<feature type="binding site" evidence="9">
    <location>
        <position position="124"/>
    </location>
    <ligand>
        <name>5-phospho-alpha-D-ribose 1-diphosphate</name>
        <dbReference type="ChEBI" id="CHEBI:58017"/>
    </ligand>
</feature>
<comment type="subunit">
    <text evidence="9">Homodimer.</text>
</comment>
<dbReference type="Pfam" id="PF02885">
    <property type="entry name" value="Glycos_trans_3N"/>
    <property type="match status" value="1"/>
</dbReference>
<comment type="similarity">
    <text evidence="8">In the C-terminal section; belongs to the anthranilate phosphoribosyltransferase family.</text>
</comment>
<reference evidence="13 14" key="1">
    <citation type="submission" date="2020-11" db="EMBL/GenBank/DDBJ databases">
        <title>Corynebacterium sp. ZJ-599.</title>
        <authorList>
            <person name="Zhou J."/>
        </authorList>
    </citation>
    <scope>NUCLEOTIDE SEQUENCE [LARGE SCALE GENOMIC DNA]</scope>
    <source>
        <strain evidence="13 14">ZJ-599</strain>
    </source>
</reference>
<dbReference type="Gene3D" id="1.20.970.10">
    <property type="entry name" value="Transferase, Pyrimidine Nucleoside Phosphorylase, Chain C"/>
    <property type="match status" value="1"/>
</dbReference>
<dbReference type="UniPathway" id="UPA00035">
    <property type="reaction ID" value="UER00041"/>
</dbReference>
<dbReference type="InterPro" id="IPR036320">
    <property type="entry name" value="Glycosyl_Trfase_fam3_N_dom_sf"/>
</dbReference>
<feature type="region of interest" description="Disordered" evidence="10">
    <location>
        <begin position="342"/>
        <end position="368"/>
    </location>
</feature>
<feature type="binding site" evidence="9">
    <location>
        <position position="115"/>
    </location>
    <ligand>
        <name>anthranilate</name>
        <dbReference type="ChEBI" id="CHEBI:16567"/>
        <label>1</label>
    </ligand>
</feature>
<evidence type="ECO:0000256" key="7">
    <source>
        <dbReference type="ARBA" id="ARBA00052328"/>
    </source>
</evidence>
<dbReference type="SUPFAM" id="SSF52418">
    <property type="entry name" value="Nucleoside phosphorylase/phosphoribosyltransferase catalytic domain"/>
    <property type="match status" value="1"/>
</dbReference>
<feature type="binding site" evidence="9">
    <location>
        <position position="92"/>
    </location>
    <ligand>
        <name>5-phospho-alpha-D-ribose 1-diphosphate</name>
        <dbReference type="ChEBI" id="CHEBI:58017"/>
    </ligand>
</feature>
<evidence type="ECO:0000256" key="2">
    <source>
        <dbReference type="ARBA" id="ARBA00022605"/>
    </source>
</evidence>
<dbReference type="KEGG" id="cliz:G7Y31_11705"/>
<dbReference type="EMBL" id="CP064954">
    <property type="protein sequence ID" value="QPK79136.1"/>
    <property type="molecule type" value="Genomic_DNA"/>
</dbReference>
<feature type="binding site" evidence="9">
    <location>
        <position position="228"/>
    </location>
    <ligand>
        <name>Mg(2+)</name>
        <dbReference type="ChEBI" id="CHEBI:18420"/>
        <label>2</label>
    </ligand>
</feature>
<organism evidence="13 14">
    <name type="scientific">Corynebacterium lizhenjunii</name>
    <dbReference type="NCBI Taxonomy" id="2709394"/>
    <lineage>
        <taxon>Bacteria</taxon>
        <taxon>Bacillati</taxon>
        <taxon>Actinomycetota</taxon>
        <taxon>Actinomycetes</taxon>
        <taxon>Mycobacteriales</taxon>
        <taxon>Corynebacteriaceae</taxon>
        <taxon>Corynebacterium</taxon>
    </lineage>
</organism>
<proteinExistence type="inferred from homology"/>
<feature type="domain" description="Glycosyl transferase family 3 N-terminal" evidence="12">
    <location>
        <begin position="10"/>
        <end position="69"/>
    </location>
</feature>
<comment type="pathway">
    <text evidence="1 9">Amino-acid biosynthesis; L-tryptophan biosynthesis; L-tryptophan from chorismate: step 2/5.</text>
</comment>
<keyword evidence="4 9" id="KW-0808">Transferase</keyword>
<feature type="compositionally biased region" description="Low complexity" evidence="10">
    <location>
        <begin position="346"/>
        <end position="368"/>
    </location>
</feature>
<feature type="binding site" evidence="9">
    <location>
        <position position="84"/>
    </location>
    <ligand>
        <name>5-phospho-alpha-D-ribose 1-diphosphate</name>
        <dbReference type="ChEBI" id="CHEBI:58017"/>
    </ligand>
</feature>
<keyword evidence="14" id="KW-1185">Reference proteome</keyword>
<dbReference type="GO" id="GO:0004048">
    <property type="term" value="F:anthranilate phosphoribosyltransferase activity"/>
    <property type="evidence" value="ECO:0007669"/>
    <property type="project" value="UniProtKB-UniRule"/>
</dbReference>
<evidence type="ECO:0000313" key="13">
    <source>
        <dbReference type="EMBL" id="QPK79136.1"/>
    </source>
</evidence>
<evidence type="ECO:0000256" key="4">
    <source>
        <dbReference type="ARBA" id="ARBA00022679"/>
    </source>
</evidence>
<feature type="binding site" evidence="9">
    <location>
        <position position="229"/>
    </location>
    <ligand>
        <name>Mg(2+)</name>
        <dbReference type="ChEBI" id="CHEBI:18420"/>
        <label>1</label>
    </ligand>
</feature>
<feature type="binding site" evidence="9">
    <location>
        <position position="96"/>
    </location>
    <ligand>
        <name>Mg(2+)</name>
        <dbReference type="ChEBI" id="CHEBI:18420"/>
        <label>1</label>
    </ligand>
</feature>
<comment type="function">
    <text evidence="9">Catalyzes the transfer of the phosphoribosyl group of 5-phosphorylribose-1-pyrophosphate (PRPP) to anthranilate to yield N-(5'-phosphoribosyl)-anthranilate (PRA).</text>
</comment>
<dbReference type="GO" id="GO:0005829">
    <property type="term" value="C:cytosol"/>
    <property type="evidence" value="ECO:0007669"/>
    <property type="project" value="TreeGrafter"/>
</dbReference>
<dbReference type="GO" id="GO:0000162">
    <property type="term" value="P:L-tryptophan biosynthetic process"/>
    <property type="evidence" value="ECO:0007669"/>
    <property type="project" value="UniProtKB-UniRule"/>
</dbReference>
<dbReference type="AlphaFoldDB" id="A0A7T0KF20"/>
<evidence type="ECO:0000259" key="12">
    <source>
        <dbReference type="Pfam" id="PF02885"/>
    </source>
</evidence>
<evidence type="ECO:0000256" key="5">
    <source>
        <dbReference type="ARBA" id="ARBA00022822"/>
    </source>
</evidence>
<dbReference type="GO" id="GO:0000287">
    <property type="term" value="F:magnesium ion binding"/>
    <property type="evidence" value="ECO:0007669"/>
    <property type="project" value="UniProtKB-UniRule"/>
</dbReference>
<dbReference type="EC" id="2.4.2.18" evidence="9"/>
<evidence type="ECO:0000259" key="11">
    <source>
        <dbReference type="Pfam" id="PF00591"/>
    </source>
</evidence>
<dbReference type="PANTHER" id="PTHR43285:SF2">
    <property type="entry name" value="ANTHRANILATE PHOSPHORIBOSYLTRANSFERASE"/>
    <property type="match status" value="1"/>
</dbReference>
<name>A0A7T0KF20_9CORY</name>
<feature type="domain" description="Glycosyl transferase family 3" evidence="11">
    <location>
        <begin position="78"/>
        <end position="326"/>
    </location>
</feature>
<dbReference type="InterPro" id="IPR035902">
    <property type="entry name" value="Nuc_phospho_transferase"/>
</dbReference>
<keyword evidence="9" id="KW-0479">Metal-binding</keyword>
<evidence type="ECO:0000256" key="9">
    <source>
        <dbReference type="HAMAP-Rule" id="MF_00211"/>
    </source>
</evidence>
<dbReference type="HAMAP" id="MF_00211">
    <property type="entry name" value="TrpD"/>
    <property type="match status" value="1"/>
</dbReference>
<dbReference type="Gene3D" id="3.40.1030.10">
    <property type="entry name" value="Nucleoside phosphorylase/phosphoribosyltransferase catalytic domain"/>
    <property type="match status" value="1"/>
</dbReference>
<dbReference type="FunFam" id="3.40.1030.10:FF:000002">
    <property type="entry name" value="Anthranilate phosphoribosyltransferase"/>
    <property type="match status" value="1"/>
</dbReference>
<gene>
    <name evidence="9 13" type="primary">trpD</name>
    <name evidence="13" type="ORF">G7Y31_11705</name>
</gene>
<keyword evidence="6 9" id="KW-0057">Aromatic amino acid biosynthesis</keyword>
<dbReference type="Pfam" id="PF00591">
    <property type="entry name" value="Glycos_transf_3"/>
    <property type="match status" value="1"/>
</dbReference>
<dbReference type="NCBIfam" id="TIGR01245">
    <property type="entry name" value="trpD"/>
    <property type="match status" value="1"/>
</dbReference>
<dbReference type="InterPro" id="IPR017459">
    <property type="entry name" value="Glycosyl_Trfase_fam3_N_dom"/>
</dbReference>
<feature type="binding site" evidence="9">
    <location>
        <position position="170"/>
    </location>
    <ligand>
        <name>anthranilate</name>
        <dbReference type="ChEBI" id="CHEBI:16567"/>
        <label>2</label>
    </ligand>
</feature>
<dbReference type="Proteomes" id="UP000594681">
    <property type="component" value="Chromosome"/>
</dbReference>
<evidence type="ECO:0000256" key="1">
    <source>
        <dbReference type="ARBA" id="ARBA00004907"/>
    </source>
</evidence>
<dbReference type="SUPFAM" id="SSF47648">
    <property type="entry name" value="Nucleoside phosphorylase/phosphoribosyltransferase N-terminal domain"/>
    <property type="match status" value="1"/>
</dbReference>
<dbReference type="InterPro" id="IPR005940">
    <property type="entry name" value="Anthranilate_Pribosyl_Tfrase"/>
</dbReference>
<evidence type="ECO:0000256" key="8">
    <source>
        <dbReference type="ARBA" id="ARBA00061188"/>
    </source>
</evidence>
<comment type="cofactor">
    <cofactor evidence="9">
        <name>Mg(2+)</name>
        <dbReference type="ChEBI" id="CHEBI:18420"/>
    </cofactor>
    <text evidence="9">Binds 2 magnesium ions per monomer.</text>
</comment>
<comment type="similarity">
    <text evidence="9">Belongs to the anthranilate phosphoribosyltransferase family.</text>
</comment>
<accession>A0A7T0KF20</accession>
<feature type="binding site" evidence="9">
    <location>
        <position position="229"/>
    </location>
    <ligand>
        <name>Mg(2+)</name>
        <dbReference type="ChEBI" id="CHEBI:18420"/>
        <label>2</label>
    </ligand>
</feature>
<feature type="binding site" evidence="9">
    <location>
        <begin position="87"/>
        <end position="88"/>
    </location>
    <ligand>
        <name>5-phospho-alpha-D-ribose 1-diphosphate</name>
        <dbReference type="ChEBI" id="CHEBI:58017"/>
    </ligand>
</feature>
<evidence type="ECO:0000256" key="6">
    <source>
        <dbReference type="ARBA" id="ARBA00023141"/>
    </source>
</evidence>
<evidence type="ECO:0000256" key="10">
    <source>
        <dbReference type="SAM" id="MobiDB-lite"/>
    </source>
</evidence>